<dbReference type="Pfam" id="PF13829">
    <property type="entry name" value="DUF4191"/>
    <property type="match status" value="1"/>
</dbReference>
<name>A0A3P1SGR0_9ACTO</name>
<accession>A0A3P1SGR0</accession>
<protein>
    <submittedName>
        <fullName evidence="2">DUF4191 domain-containing protein</fullName>
    </submittedName>
</protein>
<sequence>MADKTPSPVKKRRWYHNLADAYRITARSYPWFKWVLAAVVVVSIALSIVIAVLSEGSIILWILMGVMTGILLATLLLSYFAPRAMYMQIEGTVGAVYAVLSQIKRGWIVHEQPINATREQDLVWRIVGRPGVVLISEGPSSRVRPLLEAERKKVQRVAQNVPVHVLQVGTGEGQVRLADLQSRLRKFKNVLTREEVPSVSQRLNALTSKSAPIPKGIDPNRVRMNRRALRGR</sequence>
<keyword evidence="3" id="KW-1185">Reference proteome</keyword>
<feature type="transmembrane region" description="Helical" evidence="1">
    <location>
        <begin position="58"/>
        <end position="80"/>
    </location>
</feature>
<keyword evidence="1" id="KW-0812">Transmembrane</keyword>
<dbReference type="OrthoDB" id="8479889at2"/>
<keyword evidence="1" id="KW-0472">Membrane</keyword>
<reference evidence="2 3" key="1">
    <citation type="submission" date="2018-11" db="EMBL/GenBank/DDBJ databases">
        <title>Genomes From Bacteria Associated with the Canine Oral Cavity: a Test Case for Automated Genome-Based Taxonomic Assignment.</title>
        <authorList>
            <person name="Coil D.A."/>
            <person name="Jospin G."/>
            <person name="Darling A.E."/>
            <person name="Wallis C."/>
            <person name="Davis I.J."/>
            <person name="Harris S."/>
            <person name="Eisen J.A."/>
            <person name="Holcombe L.J."/>
            <person name="O'Flynn C."/>
        </authorList>
    </citation>
    <scope>NUCLEOTIDE SEQUENCE [LARGE SCALE GENOMIC DNA]</scope>
    <source>
        <strain evidence="2 3">OH770</strain>
    </source>
</reference>
<feature type="transmembrane region" description="Helical" evidence="1">
    <location>
        <begin position="31"/>
        <end position="52"/>
    </location>
</feature>
<evidence type="ECO:0000313" key="3">
    <source>
        <dbReference type="Proteomes" id="UP000280444"/>
    </source>
</evidence>
<evidence type="ECO:0000256" key="1">
    <source>
        <dbReference type="SAM" id="Phobius"/>
    </source>
</evidence>
<organism evidence="2 3">
    <name type="scientific">Schaalia canis</name>
    <dbReference type="NCBI Taxonomy" id="100469"/>
    <lineage>
        <taxon>Bacteria</taxon>
        <taxon>Bacillati</taxon>
        <taxon>Actinomycetota</taxon>
        <taxon>Actinomycetes</taxon>
        <taxon>Actinomycetales</taxon>
        <taxon>Actinomycetaceae</taxon>
        <taxon>Schaalia</taxon>
    </lineage>
</organism>
<dbReference type="AlphaFoldDB" id="A0A3P1SGR0"/>
<comment type="caution">
    <text evidence="2">The sequence shown here is derived from an EMBL/GenBank/DDBJ whole genome shotgun (WGS) entry which is preliminary data.</text>
</comment>
<gene>
    <name evidence="2" type="ORF">EII11_00160</name>
</gene>
<proteinExistence type="predicted"/>
<evidence type="ECO:0000313" key="2">
    <source>
        <dbReference type="EMBL" id="RRC96130.1"/>
    </source>
</evidence>
<dbReference type="InterPro" id="IPR025445">
    <property type="entry name" value="DUF4191"/>
</dbReference>
<keyword evidence="1" id="KW-1133">Transmembrane helix</keyword>
<dbReference type="EMBL" id="RQZF01000001">
    <property type="protein sequence ID" value="RRC96130.1"/>
    <property type="molecule type" value="Genomic_DNA"/>
</dbReference>
<dbReference type="Proteomes" id="UP000280444">
    <property type="component" value="Unassembled WGS sequence"/>
</dbReference>
<dbReference type="RefSeq" id="WP_124867406.1">
    <property type="nucleotide sequence ID" value="NZ_RQZF01000001.1"/>
</dbReference>